<dbReference type="AlphaFoldDB" id="A0A915LEA8"/>
<reference evidence="2" key="1">
    <citation type="submission" date="2022-11" db="UniProtKB">
        <authorList>
            <consortium name="WormBaseParasite"/>
        </authorList>
    </citation>
    <scope>IDENTIFICATION</scope>
</reference>
<accession>A0A915LEA8</accession>
<proteinExistence type="predicted"/>
<organism evidence="1 2">
    <name type="scientific">Romanomermis culicivorax</name>
    <name type="common">Nematode worm</name>
    <dbReference type="NCBI Taxonomy" id="13658"/>
    <lineage>
        <taxon>Eukaryota</taxon>
        <taxon>Metazoa</taxon>
        <taxon>Ecdysozoa</taxon>
        <taxon>Nematoda</taxon>
        <taxon>Enoplea</taxon>
        <taxon>Dorylaimia</taxon>
        <taxon>Mermithida</taxon>
        <taxon>Mermithoidea</taxon>
        <taxon>Mermithidae</taxon>
        <taxon>Romanomermis</taxon>
    </lineage>
</organism>
<keyword evidence="1" id="KW-1185">Reference proteome</keyword>
<sequence>MLCVKSIDIRDFTRVLRTSVRNGGPSSHLRSNASNIDFRSHFVAIGGGRLASVVFSGNGDGHGRNGGLLPPKRSFEQRSTMPGPVPTLSLLDAVDWCESSLFLRIFKSQMFSASLSNRFFSGRVSTFSKSGVTVLLRRNFSAIVDAKDALSSGEQVPSKFKAKG</sequence>
<protein>
    <submittedName>
        <fullName evidence="2">Uncharacterized protein</fullName>
    </submittedName>
</protein>
<evidence type="ECO:0000313" key="2">
    <source>
        <dbReference type="WBParaSite" id="nRc.2.0.1.t48181-RA"/>
    </source>
</evidence>
<name>A0A915LEA8_ROMCU</name>
<dbReference type="WBParaSite" id="nRc.2.0.1.t48181-RA">
    <property type="protein sequence ID" value="nRc.2.0.1.t48181-RA"/>
    <property type="gene ID" value="nRc.2.0.1.g48181"/>
</dbReference>
<dbReference type="Proteomes" id="UP000887565">
    <property type="component" value="Unplaced"/>
</dbReference>
<evidence type="ECO:0000313" key="1">
    <source>
        <dbReference type="Proteomes" id="UP000887565"/>
    </source>
</evidence>